<feature type="transmembrane region" description="Helical" evidence="19">
    <location>
        <begin position="223"/>
        <end position="248"/>
    </location>
</feature>
<dbReference type="FunFam" id="1.20.120.1220:FF:000001">
    <property type="entry name" value="Type 4 prepilin-like proteins leader peptide-processing enzyme"/>
    <property type="match status" value="1"/>
</dbReference>
<feature type="domain" description="Prepilin type IV endopeptidase peptidase" evidence="20">
    <location>
        <begin position="136"/>
        <end position="245"/>
    </location>
</feature>
<evidence type="ECO:0000256" key="4">
    <source>
        <dbReference type="ARBA" id="ARBA00022519"/>
    </source>
</evidence>
<gene>
    <name evidence="22" type="ORF">OU5_4364</name>
</gene>
<dbReference type="OrthoDB" id="9789291at2"/>
<keyword evidence="9 18" id="KW-0812">Transmembrane</keyword>
<comment type="subcellular location">
    <subcellularLocation>
        <location evidence="1">Cell inner membrane</location>
        <topology evidence="1">Multi-pass membrane protein</topology>
    </subcellularLocation>
    <subcellularLocation>
        <location evidence="18">Cell membrane</location>
        <topology evidence="18">Multi-pass membrane protein</topology>
    </subcellularLocation>
</comment>
<keyword evidence="4" id="KW-0997">Cell inner membrane</keyword>
<evidence type="ECO:0000256" key="19">
    <source>
        <dbReference type="SAM" id="Phobius"/>
    </source>
</evidence>
<proteinExistence type="inferred from homology"/>
<dbReference type="InterPro" id="IPR014032">
    <property type="entry name" value="Peptidase_A24A_bac"/>
</dbReference>
<dbReference type="PANTHER" id="PTHR30487">
    <property type="entry name" value="TYPE 4 PREPILIN-LIKE PROTEINS LEADER PEPTIDE-PROCESSING ENZYME"/>
    <property type="match status" value="1"/>
</dbReference>
<dbReference type="Pfam" id="PF01478">
    <property type="entry name" value="Peptidase_A24"/>
    <property type="match status" value="1"/>
</dbReference>
<comment type="catalytic activity">
    <reaction evidence="14 18">
        <text>Typically cleaves a -Gly-|-Phe- bond to release an N-terminal, basic peptide of 5-8 residues from type IV prepilin, and then N-methylates the new N-terminal amino group, the methyl donor being S-adenosyl-L-methionine.</text>
        <dbReference type="EC" id="3.4.23.43"/>
    </reaction>
</comment>
<dbReference type="RefSeq" id="WP_010467582.1">
    <property type="nucleotide sequence ID" value="NZ_CP005960.1"/>
</dbReference>
<evidence type="ECO:0000256" key="11">
    <source>
        <dbReference type="ARBA" id="ARBA00022989"/>
    </source>
</evidence>
<keyword evidence="5 18" id="KW-0489">Methyltransferase</keyword>
<dbReference type="InterPro" id="IPR010627">
    <property type="entry name" value="Prepilin_pept_A24_N"/>
</dbReference>
<evidence type="ECO:0000256" key="5">
    <source>
        <dbReference type="ARBA" id="ARBA00022603"/>
    </source>
</evidence>
<accession>A0A024EGH6</accession>
<dbReference type="MEROPS" id="A24.001"/>
<keyword evidence="6 18" id="KW-0645">Protease</keyword>
<evidence type="ECO:0000256" key="10">
    <source>
        <dbReference type="ARBA" id="ARBA00022801"/>
    </source>
</evidence>
<dbReference type="GO" id="GO:0006465">
    <property type="term" value="P:signal peptide processing"/>
    <property type="evidence" value="ECO:0007669"/>
    <property type="project" value="TreeGrafter"/>
</dbReference>
<dbReference type="AlphaFoldDB" id="A0A024EGH6"/>
<dbReference type="HOGENOM" id="CLU_057101_0_0_6"/>
<evidence type="ECO:0000256" key="2">
    <source>
        <dbReference type="ARBA" id="ARBA00005801"/>
    </source>
</evidence>
<feature type="transmembrane region" description="Helical" evidence="19">
    <location>
        <begin position="113"/>
        <end position="138"/>
    </location>
</feature>
<dbReference type="GO" id="GO:0004190">
    <property type="term" value="F:aspartic-type endopeptidase activity"/>
    <property type="evidence" value="ECO:0007669"/>
    <property type="project" value="UniProtKB-EC"/>
</dbReference>
<keyword evidence="3" id="KW-1003">Cell membrane</keyword>
<evidence type="ECO:0000256" key="14">
    <source>
        <dbReference type="ARBA" id="ARBA00050401"/>
    </source>
</evidence>
<evidence type="ECO:0000256" key="3">
    <source>
        <dbReference type="ARBA" id="ARBA00022475"/>
    </source>
</evidence>
<keyword evidence="8" id="KW-0949">S-adenosyl-L-methionine</keyword>
<keyword evidence="12 19" id="KW-0472">Membrane</keyword>
<organism evidence="22 23">
    <name type="scientific">Pseudomonas mandelii JR-1</name>
    <dbReference type="NCBI Taxonomy" id="1147786"/>
    <lineage>
        <taxon>Bacteria</taxon>
        <taxon>Pseudomonadati</taxon>
        <taxon>Pseudomonadota</taxon>
        <taxon>Gammaproteobacteria</taxon>
        <taxon>Pseudomonadales</taxon>
        <taxon>Pseudomonadaceae</taxon>
        <taxon>Pseudomonas</taxon>
    </lineage>
</organism>
<dbReference type="PRINTS" id="PR00864">
    <property type="entry name" value="PREPILNPTASE"/>
</dbReference>
<dbReference type="Gene3D" id="1.20.120.1220">
    <property type="match status" value="1"/>
</dbReference>
<evidence type="ECO:0000256" key="8">
    <source>
        <dbReference type="ARBA" id="ARBA00022691"/>
    </source>
</evidence>
<evidence type="ECO:0000256" key="16">
    <source>
        <dbReference type="ARBA" id="ARBA00071870"/>
    </source>
</evidence>
<dbReference type="EMBL" id="CP005960">
    <property type="protein sequence ID" value="AHZ71443.1"/>
    <property type="molecule type" value="Genomic_DNA"/>
</dbReference>
<dbReference type="EC" id="2.1.1.-" evidence="18"/>
<sequence length="290" mass="32141">MPLNEVLILYPLVFVVIALAVGLLVGSFLNVVVWRLPKMLQREWRLQAHDVLGVPPEAPGTAYNLMLPHSHCPQCDHRIRAWENIPLLSYLFLRGRCSNCAAPISKRYPLTELACGLLSGFIAWHFGFGWQACMVLVLTWGLLAMSLIDAEHQLLPDVLVLPLLWLGLIVNSFGLFVSLHEALWGAVAGYMTLWSVFWLFKLLTGKDGIGHGDFKLLALLGAWGGWQILPLTILLSSLVGAIIGVILLRLRNAQTSTPIPFGPFLAIAGWIALLWGGQITGFYWQFVGLK</sequence>
<feature type="transmembrane region" description="Helical" evidence="19">
    <location>
        <begin position="158"/>
        <end position="176"/>
    </location>
</feature>
<evidence type="ECO:0000259" key="20">
    <source>
        <dbReference type="Pfam" id="PF01478"/>
    </source>
</evidence>
<dbReference type="InterPro" id="IPR000045">
    <property type="entry name" value="Prepilin_IV_endopep_pep"/>
</dbReference>
<feature type="transmembrane region" description="Helical" evidence="19">
    <location>
        <begin position="183"/>
        <end position="203"/>
    </location>
</feature>
<evidence type="ECO:0000259" key="21">
    <source>
        <dbReference type="Pfam" id="PF06750"/>
    </source>
</evidence>
<evidence type="ECO:0000313" key="23">
    <source>
        <dbReference type="Proteomes" id="UP000026913"/>
    </source>
</evidence>
<comment type="function">
    <text evidence="18">Plays an essential role in type IV pili and type II pseudopili formation by proteolytically removing the leader sequence from substrate proteins and subsequently monomethylating the alpha-amino group of the newly exposed N-terminal phenylalanine.</text>
</comment>
<feature type="transmembrane region" description="Helical" evidence="19">
    <location>
        <begin position="260"/>
        <end position="284"/>
    </location>
</feature>
<dbReference type="GO" id="GO:0005886">
    <property type="term" value="C:plasma membrane"/>
    <property type="evidence" value="ECO:0007669"/>
    <property type="project" value="UniProtKB-SubCell"/>
</dbReference>
<feature type="transmembrane region" description="Helical" evidence="19">
    <location>
        <begin position="12"/>
        <end position="36"/>
    </location>
</feature>
<dbReference type="InterPro" id="IPR050882">
    <property type="entry name" value="Prepilin_peptidase/N-MTase"/>
</dbReference>
<keyword evidence="10 18" id="KW-0378">Hydrolase</keyword>
<evidence type="ECO:0000256" key="6">
    <source>
        <dbReference type="ARBA" id="ARBA00022670"/>
    </source>
</evidence>
<keyword evidence="7 18" id="KW-0808">Transferase</keyword>
<dbReference type="EC" id="3.4.23.43" evidence="15 18"/>
<dbReference type="GO" id="GO:0032259">
    <property type="term" value="P:methylation"/>
    <property type="evidence" value="ECO:0007669"/>
    <property type="project" value="UniProtKB-KW"/>
</dbReference>
<dbReference type="GO" id="GO:0008168">
    <property type="term" value="F:methyltransferase activity"/>
    <property type="evidence" value="ECO:0007669"/>
    <property type="project" value="UniProtKB-KW"/>
</dbReference>
<keyword evidence="13 18" id="KW-0511">Multifunctional enzyme</keyword>
<evidence type="ECO:0000256" key="18">
    <source>
        <dbReference type="RuleBase" id="RU003794"/>
    </source>
</evidence>
<protein>
    <recommendedName>
        <fullName evidence="16 18">Prepilin leader peptidase/N-methyltransferase</fullName>
        <ecNumber evidence="18">2.1.1.-</ecNumber>
        <ecNumber evidence="15 18">3.4.23.43</ecNumber>
    </recommendedName>
</protein>
<reference evidence="22 23" key="1">
    <citation type="journal article" date="2012" name="J. Bacteriol.">
        <title>Genome sequence of cold-adapted Pseudomonas mandelii strain JR-1.</title>
        <authorList>
            <person name="Jang S.H."/>
            <person name="Kim J."/>
            <person name="Kim J."/>
            <person name="Hong S."/>
            <person name="Lee C."/>
        </authorList>
    </citation>
    <scope>NUCLEOTIDE SEQUENCE [LARGE SCALE GENOMIC DNA]</scope>
    <source>
        <strain evidence="22 23">JR-1</strain>
    </source>
</reference>
<name>A0A024EGH6_9PSED</name>
<dbReference type="Pfam" id="PF06750">
    <property type="entry name" value="A24_N_bact"/>
    <property type="match status" value="1"/>
</dbReference>
<dbReference type="KEGG" id="pman:OU5_4364"/>
<evidence type="ECO:0000256" key="17">
    <source>
        <dbReference type="RuleBase" id="RU003793"/>
    </source>
</evidence>
<evidence type="ECO:0000256" key="1">
    <source>
        <dbReference type="ARBA" id="ARBA00004429"/>
    </source>
</evidence>
<evidence type="ECO:0000313" key="22">
    <source>
        <dbReference type="EMBL" id="AHZ71443.1"/>
    </source>
</evidence>
<evidence type="ECO:0000256" key="15">
    <source>
        <dbReference type="ARBA" id="ARBA00067082"/>
    </source>
</evidence>
<dbReference type="Proteomes" id="UP000026913">
    <property type="component" value="Chromosome"/>
</dbReference>
<evidence type="ECO:0000256" key="7">
    <source>
        <dbReference type="ARBA" id="ARBA00022679"/>
    </source>
</evidence>
<evidence type="ECO:0000256" key="9">
    <source>
        <dbReference type="ARBA" id="ARBA00022692"/>
    </source>
</evidence>
<feature type="domain" description="Prepilin peptidase A24 N-terminal" evidence="21">
    <location>
        <begin position="21"/>
        <end position="126"/>
    </location>
</feature>
<comment type="similarity">
    <text evidence="2 17">Belongs to the peptidase A24 family.</text>
</comment>
<evidence type="ECO:0000256" key="12">
    <source>
        <dbReference type="ARBA" id="ARBA00023136"/>
    </source>
</evidence>
<keyword evidence="11 19" id="KW-1133">Transmembrane helix</keyword>
<dbReference type="PANTHER" id="PTHR30487:SF0">
    <property type="entry name" value="PREPILIN LEADER PEPTIDASE_N-METHYLTRANSFERASE-RELATED"/>
    <property type="match status" value="1"/>
</dbReference>
<evidence type="ECO:0000256" key="13">
    <source>
        <dbReference type="ARBA" id="ARBA00023268"/>
    </source>
</evidence>